<name>M6VT40_9LEPT</name>
<sequence length="42" mass="5113">MSSLKLEILELNFSVDLLWLFIINLVYLEFLLKTKKNNWKEI</sequence>
<organism evidence="2 3">
    <name type="scientific">Leptospira santarosai str. CBC1416</name>
    <dbReference type="NCBI Taxonomy" id="1193059"/>
    <lineage>
        <taxon>Bacteria</taxon>
        <taxon>Pseudomonadati</taxon>
        <taxon>Spirochaetota</taxon>
        <taxon>Spirochaetia</taxon>
        <taxon>Leptospirales</taxon>
        <taxon>Leptospiraceae</taxon>
        <taxon>Leptospira</taxon>
    </lineage>
</organism>
<keyword evidence="1" id="KW-0472">Membrane</keyword>
<dbReference type="AlphaFoldDB" id="M6VT40"/>
<dbReference type="Proteomes" id="UP000012149">
    <property type="component" value="Unassembled WGS sequence"/>
</dbReference>
<proteinExistence type="predicted"/>
<comment type="caution">
    <text evidence="2">The sequence shown here is derived from an EMBL/GenBank/DDBJ whole genome shotgun (WGS) entry which is preliminary data.</text>
</comment>
<evidence type="ECO:0000313" key="2">
    <source>
        <dbReference type="EMBL" id="EMO56224.1"/>
    </source>
</evidence>
<accession>M6VT40</accession>
<reference evidence="2 3" key="1">
    <citation type="submission" date="2013-01" db="EMBL/GenBank/DDBJ databases">
        <authorList>
            <person name="Harkins D.M."/>
            <person name="Durkin A.S."/>
            <person name="Brinkac L.M."/>
            <person name="Haft D.H."/>
            <person name="Selengut J.D."/>
            <person name="Sanka R."/>
            <person name="DePew J."/>
            <person name="Purushe J."/>
            <person name="Matthias M.A."/>
            <person name="Vinetz J.M."/>
            <person name="Sutton G.G."/>
            <person name="Nierman W.C."/>
            <person name="Fouts D.E."/>
        </authorList>
    </citation>
    <scope>NUCLEOTIDE SEQUENCE [LARGE SCALE GENOMIC DNA]</scope>
    <source>
        <strain evidence="2 3">CBC1416</strain>
    </source>
</reference>
<evidence type="ECO:0000313" key="3">
    <source>
        <dbReference type="Proteomes" id="UP000012149"/>
    </source>
</evidence>
<evidence type="ECO:0000256" key="1">
    <source>
        <dbReference type="SAM" id="Phobius"/>
    </source>
</evidence>
<feature type="transmembrane region" description="Helical" evidence="1">
    <location>
        <begin position="12"/>
        <end position="32"/>
    </location>
</feature>
<protein>
    <submittedName>
        <fullName evidence="2">Uncharacterized protein</fullName>
    </submittedName>
</protein>
<gene>
    <name evidence="2" type="ORF">LEP1GSC161_2028</name>
</gene>
<dbReference type="EMBL" id="AKWE02000184">
    <property type="protein sequence ID" value="EMO56224.1"/>
    <property type="molecule type" value="Genomic_DNA"/>
</dbReference>
<keyword evidence="1" id="KW-0812">Transmembrane</keyword>
<keyword evidence="1" id="KW-1133">Transmembrane helix</keyword>